<comment type="caution">
    <text evidence="3">The sequence shown here is derived from an EMBL/GenBank/DDBJ whole genome shotgun (WGS) entry which is preliminary data.</text>
</comment>
<dbReference type="PRINTS" id="PR00598">
    <property type="entry name" value="HTHMARR"/>
</dbReference>
<dbReference type="InterPro" id="IPR039422">
    <property type="entry name" value="MarR/SlyA-like"/>
</dbReference>
<dbReference type="PANTHER" id="PTHR33164:SF43">
    <property type="entry name" value="HTH-TYPE TRANSCRIPTIONAL REPRESSOR YETL"/>
    <property type="match status" value="1"/>
</dbReference>
<dbReference type="InterPro" id="IPR036388">
    <property type="entry name" value="WH-like_DNA-bd_sf"/>
</dbReference>
<reference evidence="3 4" key="1">
    <citation type="submission" date="2018-10" db="EMBL/GenBank/DDBJ databases">
        <title>Phylogenomics of Brevibacillus.</title>
        <authorList>
            <person name="Dunlap C."/>
        </authorList>
    </citation>
    <scope>NUCLEOTIDE SEQUENCE [LARGE SCALE GENOMIC DNA]</scope>
    <source>
        <strain evidence="3 4">JCM 12215</strain>
    </source>
</reference>
<dbReference type="Proteomes" id="UP000282028">
    <property type="component" value="Unassembled WGS sequence"/>
</dbReference>
<dbReference type="InterPro" id="IPR000835">
    <property type="entry name" value="HTH_MarR-typ"/>
</dbReference>
<accession>A0A3M8CFA5</accession>
<proteinExistence type="predicted"/>
<feature type="domain" description="HTH marR-type" evidence="2">
    <location>
        <begin position="1"/>
        <end position="130"/>
    </location>
</feature>
<evidence type="ECO:0000259" key="2">
    <source>
        <dbReference type="PROSITE" id="PS50995"/>
    </source>
</evidence>
<evidence type="ECO:0000256" key="1">
    <source>
        <dbReference type="ARBA" id="ARBA00023125"/>
    </source>
</evidence>
<dbReference type="PROSITE" id="PS50995">
    <property type="entry name" value="HTH_MARR_2"/>
    <property type="match status" value="1"/>
</dbReference>
<dbReference type="SMART" id="SM00347">
    <property type="entry name" value="HTH_MARR"/>
    <property type="match status" value="1"/>
</dbReference>
<dbReference type="Pfam" id="PF01047">
    <property type="entry name" value="MarR"/>
    <property type="match status" value="1"/>
</dbReference>
<name>A0A3M8CFA5_9BACL</name>
<dbReference type="Gene3D" id="1.10.10.10">
    <property type="entry name" value="Winged helix-like DNA-binding domain superfamily/Winged helix DNA-binding domain"/>
    <property type="match status" value="1"/>
</dbReference>
<dbReference type="GO" id="GO:0003700">
    <property type="term" value="F:DNA-binding transcription factor activity"/>
    <property type="evidence" value="ECO:0007669"/>
    <property type="project" value="InterPro"/>
</dbReference>
<keyword evidence="4" id="KW-1185">Reference proteome</keyword>
<sequence length="138" mass="16067">MGYYIGNMYRKMVQHISVQLRPFDITTEQFAALFQLYKSDGINQKELAKRTSKDQPTTTRILDALSRKGLIEKKMCQSDRRAFLISITTKGRKVMEEAIPVENKALEQVFEGLDSEQIEWLKQIMLHCSANIQRHTQE</sequence>
<dbReference type="GO" id="GO:0003677">
    <property type="term" value="F:DNA binding"/>
    <property type="evidence" value="ECO:0007669"/>
    <property type="project" value="UniProtKB-KW"/>
</dbReference>
<dbReference type="InterPro" id="IPR036390">
    <property type="entry name" value="WH_DNA-bd_sf"/>
</dbReference>
<dbReference type="OrthoDB" id="5327581at2"/>
<evidence type="ECO:0000313" key="4">
    <source>
        <dbReference type="Proteomes" id="UP000282028"/>
    </source>
</evidence>
<evidence type="ECO:0000313" key="3">
    <source>
        <dbReference type="EMBL" id="RNB74400.1"/>
    </source>
</evidence>
<protein>
    <submittedName>
        <fullName evidence="3">MarR family transcriptional regulator</fullName>
    </submittedName>
</protein>
<dbReference type="EMBL" id="RHHR01000015">
    <property type="protein sequence ID" value="RNB74400.1"/>
    <property type="molecule type" value="Genomic_DNA"/>
</dbReference>
<gene>
    <name evidence="3" type="ORF">EDM52_10925</name>
</gene>
<dbReference type="GO" id="GO:0006950">
    <property type="term" value="P:response to stress"/>
    <property type="evidence" value="ECO:0007669"/>
    <property type="project" value="TreeGrafter"/>
</dbReference>
<dbReference type="AlphaFoldDB" id="A0A3M8CFA5"/>
<keyword evidence="1" id="KW-0238">DNA-binding</keyword>
<organism evidence="3 4">
    <name type="scientific">Brevibacillus invocatus</name>
    <dbReference type="NCBI Taxonomy" id="173959"/>
    <lineage>
        <taxon>Bacteria</taxon>
        <taxon>Bacillati</taxon>
        <taxon>Bacillota</taxon>
        <taxon>Bacilli</taxon>
        <taxon>Bacillales</taxon>
        <taxon>Paenibacillaceae</taxon>
        <taxon>Brevibacillus</taxon>
    </lineage>
</organism>
<dbReference type="SUPFAM" id="SSF46785">
    <property type="entry name" value="Winged helix' DNA-binding domain"/>
    <property type="match status" value="1"/>
</dbReference>
<dbReference type="PANTHER" id="PTHR33164">
    <property type="entry name" value="TRANSCRIPTIONAL REGULATOR, MARR FAMILY"/>
    <property type="match status" value="1"/>
</dbReference>